<dbReference type="GO" id="GO:0005576">
    <property type="term" value="C:extracellular region"/>
    <property type="evidence" value="ECO:0007669"/>
    <property type="project" value="UniProtKB-SubCell"/>
</dbReference>
<comment type="subcellular location">
    <subcellularLocation>
        <location evidence="1">Secreted</location>
    </subcellularLocation>
</comment>
<dbReference type="GO" id="GO:0050482">
    <property type="term" value="P:arachidonate secretion"/>
    <property type="evidence" value="ECO:0007669"/>
    <property type="project" value="InterPro"/>
</dbReference>
<evidence type="ECO:0000256" key="2">
    <source>
        <dbReference type="ARBA" id="ARBA00022525"/>
    </source>
</evidence>
<dbReference type="PANTHER" id="PTHR34228">
    <property type="entry name" value="PROTEIN CBG09474-RELATED"/>
    <property type="match status" value="1"/>
</dbReference>
<dbReference type="InterPro" id="IPR053322">
    <property type="entry name" value="PLA2-like"/>
</dbReference>
<dbReference type="AlphaFoldDB" id="A0AAN5CRP7"/>
<feature type="non-terminal residue" evidence="3">
    <location>
        <position position="1"/>
    </location>
</feature>
<dbReference type="InterPro" id="IPR033113">
    <property type="entry name" value="PLA2_histidine"/>
</dbReference>
<keyword evidence="2" id="KW-0964">Secreted</keyword>
<dbReference type="PROSITE" id="PS00118">
    <property type="entry name" value="PA2_HIS"/>
    <property type="match status" value="1"/>
</dbReference>
<dbReference type="InterPro" id="IPR036444">
    <property type="entry name" value="PLipase_A2_dom_sf"/>
</dbReference>
<evidence type="ECO:0000256" key="1">
    <source>
        <dbReference type="ARBA" id="ARBA00004613"/>
    </source>
</evidence>
<evidence type="ECO:0008006" key="5">
    <source>
        <dbReference type="Google" id="ProtNLM"/>
    </source>
</evidence>
<dbReference type="GO" id="GO:0006644">
    <property type="term" value="P:phospholipid metabolic process"/>
    <property type="evidence" value="ECO:0007669"/>
    <property type="project" value="InterPro"/>
</dbReference>
<name>A0AAN5CRP7_9BILA</name>
<gene>
    <name evidence="3" type="ORF">PMAYCL1PPCAC_19701</name>
</gene>
<reference evidence="4" key="1">
    <citation type="submission" date="2022-10" db="EMBL/GenBank/DDBJ databases">
        <title>Genome assembly of Pristionchus species.</title>
        <authorList>
            <person name="Yoshida K."/>
            <person name="Sommer R.J."/>
        </authorList>
    </citation>
    <scope>NUCLEOTIDE SEQUENCE [LARGE SCALE GENOMIC DNA]</scope>
    <source>
        <strain evidence="4">RS5460</strain>
    </source>
</reference>
<keyword evidence="4" id="KW-1185">Reference proteome</keyword>
<proteinExistence type="predicted"/>
<evidence type="ECO:0000313" key="4">
    <source>
        <dbReference type="Proteomes" id="UP001328107"/>
    </source>
</evidence>
<comment type="caution">
    <text evidence="3">The sequence shown here is derived from an EMBL/GenBank/DDBJ whole genome shotgun (WGS) entry which is preliminary data.</text>
</comment>
<dbReference type="EMBL" id="BTRK01000004">
    <property type="protein sequence ID" value="GMR49506.1"/>
    <property type="molecule type" value="Genomic_DNA"/>
</dbReference>
<dbReference type="GO" id="GO:0004623">
    <property type="term" value="F:phospholipase A2 activity"/>
    <property type="evidence" value="ECO:0007669"/>
    <property type="project" value="InterPro"/>
</dbReference>
<dbReference type="SUPFAM" id="SSF48619">
    <property type="entry name" value="Phospholipase A2, PLA2"/>
    <property type="match status" value="1"/>
</dbReference>
<protein>
    <recommendedName>
        <fullName evidence="5">Phospholipase A2</fullName>
    </recommendedName>
</protein>
<feature type="non-terminal residue" evidence="3">
    <location>
        <position position="128"/>
    </location>
</feature>
<evidence type="ECO:0000313" key="3">
    <source>
        <dbReference type="EMBL" id="GMR49506.1"/>
    </source>
</evidence>
<accession>A0AAN5CRP7</accession>
<organism evidence="3 4">
    <name type="scientific">Pristionchus mayeri</name>
    <dbReference type="NCBI Taxonomy" id="1317129"/>
    <lineage>
        <taxon>Eukaryota</taxon>
        <taxon>Metazoa</taxon>
        <taxon>Ecdysozoa</taxon>
        <taxon>Nematoda</taxon>
        <taxon>Chromadorea</taxon>
        <taxon>Rhabditida</taxon>
        <taxon>Rhabditina</taxon>
        <taxon>Diplogasteromorpha</taxon>
        <taxon>Diplogasteroidea</taxon>
        <taxon>Neodiplogasteridae</taxon>
        <taxon>Pristionchus</taxon>
    </lineage>
</organism>
<sequence>SSSFVSWMLTVNCEQEQVNQCCIDHDACYDSCQVRQSQCDQVFCDCLSSVTSSPQCKNHTNLYCSAVKLLGHNYICREYAENPFELMKPIVLPSPEFPILPIQYQSSPSNVKSNNPLIQYEVFPHDDQ</sequence>
<dbReference type="Proteomes" id="UP001328107">
    <property type="component" value="Unassembled WGS sequence"/>
</dbReference>